<dbReference type="Proteomes" id="UP000189627">
    <property type="component" value="Chromosome 1"/>
</dbReference>
<gene>
    <name evidence="1" type="ORF">BJN34_12760</name>
</gene>
<evidence type="ECO:0000313" key="1">
    <source>
        <dbReference type="EMBL" id="AQV94751.1"/>
    </source>
</evidence>
<protein>
    <submittedName>
        <fullName evidence="1">Uncharacterized protein</fullName>
    </submittedName>
</protein>
<sequence length="73" mass="7502">MSLRMLSNPLRADATAIVVFEGPPNVAVSWSVASGPGVVTPLAGRTDSQGRAWAKYDPAGIPGSALIEVEHGT</sequence>
<proteinExistence type="predicted"/>
<evidence type="ECO:0000313" key="2">
    <source>
        <dbReference type="Proteomes" id="UP000189627"/>
    </source>
</evidence>
<name>A0A1U9UR73_CUPNE</name>
<dbReference type="KEGG" id="cuh:BJN34_12760"/>
<dbReference type="EMBL" id="CP017757">
    <property type="protein sequence ID" value="AQV94751.1"/>
    <property type="molecule type" value="Genomic_DNA"/>
</dbReference>
<dbReference type="AlphaFoldDB" id="A0A1U9UR73"/>
<reference evidence="2" key="1">
    <citation type="submission" date="2017-02" db="EMBL/GenBank/DDBJ databases">
        <title>Complete genome sequence of Cupriavidus necator strain NH9, a 3-chlorobenzoate degrader.</title>
        <authorList>
            <person name="Moriuchi R."/>
            <person name="Dohra H."/>
            <person name="Ogawa N."/>
        </authorList>
    </citation>
    <scope>NUCLEOTIDE SEQUENCE [LARGE SCALE GENOMIC DNA]</scope>
    <source>
        <strain evidence="2">NH9</strain>
    </source>
</reference>
<organism evidence="1 2">
    <name type="scientific">Cupriavidus necator</name>
    <name type="common">Alcaligenes eutrophus</name>
    <name type="synonym">Ralstonia eutropha</name>
    <dbReference type="NCBI Taxonomy" id="106590"/>
    <lineage>
        <taxon>Bacteria</taxon>
        <taxon>Pseudomonadati</taxon>
        <taxon>Pseudomonadota</taxon>
        <taxon>Betaproteobacteria</taxon>
        <taxon>Burkholderiales</taxon>
        <taxon>Burkholderiaceae</taxon>
        <taxon>Cupriavidus</taxon>
    </lineage>
</organism>
<accession>A0A1U9UR73</accession>